<feature type="compositionally biased region" description="Basic residues" evidence="1">
    <location>
        <begin position="100"/>
        <end position="113"/>
    </location>
</feature>
<proteinExistence type="predicted"/>
<dbReference type="Proteomes" id="UP001631993">
    <property type="component" value="Unassembled WGS sequence"/>
</dbReference>
<dbReference type="RefSeq" id="WP_190047374.1">
    <property type="nucleotide sequence ID" value="NZ_BMVS01000035.1"/>
</dbReference>
<evidence type="ECO:0000313" key="2">
    <source>
        <dbReference type="EMBL" id="MFM9651835.1"/>
    </source>
</evidence>
<feature type="region of interest" description="Disordered" evidence="1">
    <location>
        <begin position="76"/>
        <end position="123"/>
    </location>
</feature>
<reference evidence="2 3" key="1">
    <citation type="submission" date="2024-12" db="EMBL/GenBank/DDBJ databases">
        <title>Forecasting of Potato common scab and diversities of Pathogenic streptomyces spp. in china.</title>
        <authorList>
            <person name="Handique U."/>
            <person name="Wu J."/>
        </authorList>
    </citation>
    <scope>NUCLEOTIDE SEQUENCE [LARGE SCALE GENOMIC DNA]</scope>
    <source>
        <strain evidence="2 3">ZRIMU1585</strain>
    </source>
</reference>
<sequence>MRDGPAFYTEIEEAAATTAAALANGHWTMMPPAGTPTVRTDPAFAARILMLTEADQLREARTYSIGPNTTGLAVAAAAGSPPQESISVTRPPSPSGLIQRRSRPFRRGRRRWPLPRSAAHERR</sequence>
<organism evidence="2 3">
    <name type="scientific">Streptomyces galilaeus</name>
    <dbReference type="NCBI Taxonomy" id="33899"/>
    <lineage>
        <taxon>Bacteria</taxon>
        <taxon>Bacillati</taxon>
        <taxon>Actinomycetota</taxon>
        <taxon>Actinomycetes</taxon>
        <taxon>Kitasatosporales</taxon>
        <taxon>Streptomycetaceae</taxon>
        <taxon>Streptomyces</taxon>
    </lineage>
</organism>
<gene>
    <name evidence="2" type="ORF">ACKI1S_37555</name>
</gene>
<accession>A0ABW9ITN9</accession>
<evidence type="ECO:0000313" key="3">
    <source>
        <dbReference type="Proteomes" id="UP001631993"/>
    </source>
</evidence>
<evidence type="ECO:0000256" key="1">
    <source>
        <dbReference type="SAM" id="MobiDB-lite"/>
    </source>
</evidence>
<dbReference type="EMBL" id="JBJVNE010000023">
    <property type="protein sequence ID" value="MFM9651835.1"/>
    <property type="molecule type" value="Genomic_DNA"/>
</dbReference>
<protein>
    <submittedName>
        <fullName evidence="2">Uncharacterized protein</fullName>
    </submittedName>
</protein>
<name>A0ABW9ITN9_STRGJ</name>
<comment type="caution">
    <text evidence="2">The sequence shown here is derived from an EMBL/GenBank/DDBJ whole genome shotgun (WGS) entry which is preliminary data.</text>
</comment>
<dbReference type="GeneID" id="301209330"/>
<keyword evidence="3" id="KW-1185">Reference proteome</keyword>